<evidence type="ECO:0000313" key="1">
    <source>
        <dbReference type="EMBL" id="MDQ0287201.1"/>
    </source>
</evidence>
<accession>A0ABU0B3A7</accession>
<dbReference type="EMBL" id="JAUSUX010000021">
    <property type="protein sequence ID" value="MDQ0287201.1"/>
    <property type="molecule type" value="Genomic_DNA"/>
</dbReference>
<name>A0ABU0B3A7_9FIRM</name>
<evidence type="ECO:0000313" key="2">
    <source>
        <dbReference type="Proteomes" id="UP001225644"/>
    </source>
</evidence>
<comment type="caution">
    <text evidence="1">The sequence shown here is derived from an EMBL/GenBank/DDBJ whole genome shotgun (WGS) entry which is preliminary data.</text>
</comment>
<reference evidence="1 2" key="1">
    <citation type="submission" date="2023-07" db="EMBL/GenBank/DDBJ databases">
        <title>Genomic Encyclopedia of Type Strains, Phase IV (KMG-IV): sequencing the most valuable type-strain genomes for metagenomic binning, comparative biology and taxonomic classification.</title>
        <authorList>
            <person name="Goeker M."/>
        </authorList>
    </citation>
    <scope>NUCLEOTIDE SEQUENCE [LARGE SCALE GENOMIC DNA]</scope>
    <source>
        <strain evidence="1 2">DSM 12396</strain>
    </source>
</reference>
<organism evidence="1 2">
    <name type="scientific">Desulfofundulus luciae</name>
    <dbReference type="NCBI Taxonomy" id="74702"/>
    <lineage>
        <taxon>Bacteria</taxon>
        <taxon>Bacillati</taxon>
        <taxon>Bacillota</taxon>
        <taxon>Clostridia</taxon>
        <taxon>Eubacteriales</taxon>
        <taxon>Peptococcaceae</taxon>
        <taxon>Desulfofundulus</taxon>
    </lineage>
</organism>
<dbReference type="Proteomes" id="UP001225644">
    <property type="component" value="Unassembled WGS sequence"/>
</dbReference>
<protein>
    <submittedName>
        <fullName evidence="1">Uncharacterized protein</fullName>
    </submittedName>
</protein>
<proteinExistence type="predicted"/>
<gene>
    <name evidence="1" type="ORF">J2Z49_002322</name>
</gene>
<sequence length="545" mass="62722">MKMVAGNVWDYNGPLIWPATVPRLTECNYSPHAPWISDFIVDRFLGVTYDLDDRGINWIAGLLGKEEFKCRLVLLLYPACATRKEHLEHMLWWQDSYGGRFEARLLPVNTRPLTVLALLHKNRWVMAVGAAPNLGADGTYPGLLNLFFLPDGILLENWRRWFELLWHASVPLTVESAAIPPLVPAKGSEEAARLWAEYVQACYGLLNEEGKDVQLEEAVVREESRPAMAQSDRVEFSVTAEMGIPRLDPLAEKIDRIFQKGKLVSIDKYSRIPPLEIPIRPEWFGIESFRRVGSVTRRVSYKVSVFRDKEIRIIDNKKKAAQNLLRRFSFSLADGQWLIPVDAIRLFEEELERINSEGIEQVKKIVGDKIEEFIEARKEEIFDDVEDMYREFYPQGSLPQHAKREILKARGERLQKLGGQRLLPQVAYAEVRFSPESDSKWTSPWAQALRLLKDIAEYPRKFVTDPYFARGLRVNGDDLLRAMNVCNDMCVKLWFEHGTKVEERARNELNILQQIIQQEDTDQRAKCAAILALIEGEEPPTFPNS</sequence>
<dbReference type="RefSeq" id="WP_307403071.1">
    <property type="nucleotide sequence ID" value="NZ_JAUSUX010000021.1"/>
</dbReference>
<keyword evidence="2" id="KW-1185">Reference proteome</keyword>